<dbReference type="InterPro" id="IPR006707">
    <property type="entry name" value="T7SS_EccD"/>
</dbReference>
<feature type="transmembrane region" description="Helical" evidence="8">
    <location>
        <begin position="482"/>
        <end position="505"/>
    </location>
</feature>
<name>A0A921F285_9ACTN</name>
<keyword evidence="3" id="KW-1003">Cell membrane</keyword>
<dbReference type="NCBIfam" id="TIGR03920">
    <property type="entry name" value="T7SS_EccD"/>
    <property type="match status" value="1"/>
</dbReference>
<dbReference type="InterPro" id="IPR024962">
    <property type="entry name" value="YukD-like"/>
</dbReference>
<dbReference type="AlphaFoldDB" id="A0A921F285"/>
<gene>
    <name evidence="10" type="primary">eccD</name>
    <name evidence="10" type="ORF">K8V11_05435</name>
</gene>
<dbReference type="RefSeq" id="WP_303911456.1">
    <property type="nucleotide sequence ID" value="NZ_DYXM01000103.1"/>
</dbReference>
<feature type="transmembrane region" description="Helical" evidence="8">
    <location>
        <begin position="239"/>
        <end position="263"/>
    </location>
</feature>
<dbReference type="InterPro" id="IPR044049">
    <property type="entry name" value="EccD_transm"/>
</dbReference>
<feature type="transmembrane region" description="Helical" evidence="8">
    <location>
        <begin position="211"/>
        <end position="233"/>
    </location>
</feature>
<evidence type="ECO:0000256" key="8">
    <source>
        <dbReference type="SAM" id="Phobius"/>
    </source>
</evidence>
<feature type="transmembrane region" description="Helical" evidence="8">
    <location>
        <begin position="316"/>
        <end position="337"/>
    </location>
</feature>
<comment type="similarity">
    <text evidence="2">Belongs to the EccD/Snm4 family.</text>
</comment>
<evidence type="ECO:0000313" key="11">
    <source>
        <dbReference type="Proteomes" id="UP000776650"/>
    </source>
</evidence>
<dbReference type="Proteomes" id="UP000776650">
    <property type="component" value="Unassembled WGS sequence"/>
</dbReference>
<keyword evidence="6 8" id="KW-0472">Membrane</keyword>
<feature type="domain" description="EccD-like transmembrane" evidence="9">
    <location>
        <begin position="161"/>
        <end position="510"/>
    </location>
</feature>
<comment type="caution">
    <text evidence="10">The sequence shown here is derived from an EMBL/GenBank/DDBJ whole genome shotgun (WGS) entry which is preliminary data.</text>
</comment>
<evidence type="ECO:0000256" key="2">
    <source>
        <dbReference type="ARBA" id="ARBA00006162"/>
    </source>
</evidence>
<accession>A0A921F285</accession>
<dbReference type="Gene3D" id="3.10.20.90">
    <property type="entry name" value="Phosphatidylinositol 3-kinase Catalytic Subunit, Chain A, domain 1"/>
    <property type="match status" value="1"/>
</dbReference>
<dbReference type="Pfam" id="PF19053">
    <property type="entry name" value="EccD"/>
    <property type="match status" value="1"/>
</dbReference>
<feature type="transmembrane region" description="Helical" evidence="8">
    <location>
        <begin position="368"/>
        <end position="390"/>
    </location>
</feature>
<dbReference type="Pfam" id="PF08817">
    <property type="entry name" value="YukD"/>
    <property type="match status" value="1"/>
</dbReference>
<evidence type="ECO:0000256" key="4">
    <source>
        <dbReference type="ARBA" id="ARBA00022692"/>
    </source>
</evidence>
<feature type="region of interest" description="Disordered" evidence="7">
    <location>
        <begin position="1"/>
        <end position="21"/>
    </location>
</feature>
<feature type="transmembrane region" description="Helical" evidence="8">
    <location>
        <begin position="185"/>
        <end position="204"/>
    </location>
</feature>
<keyword evidence="4 8" id="KW-0812">Transmembrane</keyword>
<reference evidence="10" key="1">
    <citation type="journal article" date="2021" name="PeerJ">
        <title>Extensive microbial diversity within the chicken gut microbiome revealed by metagenomics and culture.</title>
        <authorList>
            <person name="Gilroy R."/>
            <person name="Ravi A."/>
            <person name="Getino M."/>
            <person name="Pursley I."/>
            <person name="Horton D.L."/>
            <person name="Alikhan N.F."/>
            <person name="Baker D."/>
            <person name="Gharbi K."/>
            <person name="Hall N."/>
            <person name="Watson M."/>
            <person name="Adriaenssens E.M."/>
            <person name="Foster-Nyarko E."/>
            <person name="Jarju S."/>
            <person name="Secka A."/>
            <person name="Antonio M."/>
            <person name="Oren A."/>
            <person name="Chaudhuri R.R."/>
            <person name="La Ragione R."/>
            <person name="Hildebrand F."/>
            <person name="Pallen M.J."/>
        </authorList>
    </citation>
    <scope>NUCLEOTIDE SEQUENCE</scope>
    <source>
        <strain evidence="10">ChiGjej1B1-18357</strain>
    </source>
</reference>
<feature type="transmembrane region" description="Helical" evidence="8">
    <location>
        <begin position="160"/>
        <end position="179"/>
    </location>
</feature>
<evidence type="ECO:0000313" key="10">
    <source>
        <dbReference type="EMBL" id="HJE90432.1"/>
    </source>
</evidence>
<keyword evidence="5 8" id="KW-1133">Transmembrane helix</keyword>
<feature type="transmembrane region" description="Helical" evidence="8">
    <location>
        <begin position="396"/>
        <end position="412"/>
    </location>
</feature>
<protein>
    <submittedName>
        <fullName evidence="10">Type VII secretion integral membrane protein EccD</fullName>
    </submittedName>
</protein>
<evidence type="ECO:0000256" key="6">
    <source>
        <dbReference type="ARBA" id="ARBA00023136"/>
    </source>
</evidence>
<evidence type="ECO:0000256" key="3">
    <source>
        <dbReference type="ARBA" id="ARBA00022475"/>
    </source>
</evidence>
<dbReference type="EMBL" id="DYXM01000103">
    <property type="protein sequence ID" value="HJE90432.1"/>
    <property type="molecule type" value="Genomic_DNA"/>
</dbReference>
<feature type="transmembrane region" description="Helical" evidence="8">
    <location>
        <begin position="447"/>
        <end position="470"/>
    </location>
</feature>
<organism evidence="10 11">
    <name type="scientific">Dietzia timorensis</name>
    <dbReference type="NCBI Taxonomy" id="499555"/>
    <lineage>
        <taxon>Bacteria</taxon>
        <taxon>Bacillati</taxon>
        <taxon>Actinomycetota</taxon>
        <taxon>Actinomycetes</taxon>
        <taxon>Mycobacteriales</taxon>
        <taxon>Dietziaceae</taxon>
        <taxon>Dietzia</taxon>
    </lineage>
</organism>
<evidence type="ECO:0000256" key="5">
    <source>
        <dbReference type="ARBA" id="ARBA00022989"/>
    </source>
</evidence>
<proteinExistence type="inferred from homology"/>
<sequence>MVAPPYAETSMDDASEGHPAVPAAYGVEPRQARRVSVVCGRHCVDITLPAHEPVSTLLGGVADIFFEHVRAAPSVIEGSLVDELCGPGPHGAWELSRLGGEAIPDDRTLTEVGVVDGEPLVLAAPPAATPTPLWDDSLAALSAQTTTDEWRPEDSKHASVMLSGAIAALLTAVLVVSLLRGSTEATAAVAVVAAVVTLAFTVIFRVHGVGGATTLGGIGFASGFVFIAAASVVPGNPGAIHVVSGASASLLLGALGASTSAFTRIDSVPERTGRSDYPHLERDAFVGVSVLATAVLVGAILVWWAEFSPTQVCVGFSMIGWGVNLFSPSLAVAFSALPLPGATIDSKSVGDPLDMAEVHHFSARSSRLLFTLTALSSTCVAGGAAIAVLGPDTSRWTIAWALVLTAWLCLRVRTVPSRICGKVCMTSGAITLLSTASTAFWNVETLVWLSVFAVLCIAVSAIVVAVGWWVPTKEFTPTARRAVDILDVLLTCSVIPLALCAAGIVQAVRG</sequence>
<evidence type="ECO:0000256" key="7">
    <source>
        <dbReference type="SAM" id="MobiDB-lite"/>
    </source>
</evidence>
<dbReference type="GO" id="GO:0005886">
    <property type="term" value="C:plasma membrane"/>
    <property type="evidence" value="ECO:0007669"/>
    <property type="project" value="UniProtKB-SubCell"/>
</dbReference>
<evidence type="ECO:0000256" key="1">
    <source>
        <dbReference type="ARBA" id="ARBA00004651"/>
    </source>
</evidence>
<evidence type="ECO:0000259" key="9">
    <source>
        <dbReference type="Pfam" id="PF19053"/>
    </source>
</evidence>
<comment type="subcellular location">
    <subcellularLocation>
        <location evidence="1">Cell membrane</location>
        <topology evidence="1">Multi-pass membrane protein</topology>
    </subcellularLocation>
</comment>
<reference evidence="10" key="2">
    <citation type="submission" date="2021-09" db="EMBL/GenBank/DDBJ databases">
        <authorList>
            <person name="Gilroy R."/>
        </authorList>
    </citation>
    <scope>NUCLEOTIDE SEQUENCE</scope>
    <source>
        <strain evidence="10">ChiGjej1B1-18357</strain>
    </source>
</reference>
<feature type="transmembrane region" description="Helical" evidence="8">
    <location>
        <begin position="284"/>
        <end position="304"/>
    </location>
</feature>